<accession>A0ACD5VNZ7</accession>
<evidence type="ECO:0000313" key="2">
    <source>
        <dbReference type="Proteomes" id="UP001732700"/>
    </source>
</evidence>
<dbReference type="EnsemblPlants" id="AVESA.00010b.r2.3CG0493260.1">
    <property type="protein sequence ID" value="AVESA.00010b.r2.3CG0493260.1.CDS"/>
    <property type="gene ID" value="AVESA.00010b.r2.3CG0493260"/>
</dbReference>
<name>A0ACD5VNZ7_AVESA</name>
<organism evidence="1 2">
    <name type="scientific">Avena sativa</name>
    <name type="common">Oat</name>
    <dbReference type="NCBI Taxonomy" id="4498"/>
    <lineage>
        <taxon>Eukaryota</taxon>
        <taxon>Viridiplantae</taxon>
        <taxon>Streptophyta</taxon>
        <taxon>Embryophyta</taxon>
        <taxon>Tracheophyta</taxon>
        <taxon>Spermatophyta</taxon>
        <taxon>Magnoliopsida</taxon>
        <taxon>Liliopsida</taxon>
        <taxon>Poales</taxon>
        <taxon>Poaceae</taxon>
        <taxon>BOP clade</taxon>
        <taxon>Pooideae</taxon>
        <taxon>Poodae</taxon>
        <taxon>Poeae</taxon>
        <taxon>Poeae Chloroplast Group 1 (Aveneae type)</taxon>
        <taxon>Aveninae</taxon>
        <taxon>Avena</taxon>
    </lineage>
</organism>
<protein>
    <submittedName>
        <fullName evidence="1">Uncharacterized protein</fullName>
    </submittedName>
</protein>
<keyword evidence="2" id="KW-1185">Reference proteome</keyword>
<reference evidence="1" key="1">
    <citation type="submission" date="2021-05" db="EMBL/GenBank/DDBJ databases">
        <authorList>
            <person name="Scholz U."/>
            <person name="Mascher M."/>
            <person name="Fiebig A."/>
        </authorList>
    </citation>
    <scope>NUCLEOTIDE SEQUENCE [LARGE SCALE GENOMIC DNA]</scope>
</reference>
<proteinExistence type="predicted"/>
<evidence type="ECO:0000313" key="1">
    <source>
        <dbReference type="EnsemblPlants" id="AVESA.00010b.r2.3CG0493260.1.CDS"/>
    </source>
</evidence>
<sequence length="485" mass="51684">MGKAGRWLRNLLGGGGGKKEKEQGKEQGKPATASASAAPNGDRKRWSFCKSSRDSSTEAEPAMPAGNAAIARAAEAAWLKSLYKDTEREQSKHAIAVAAATAAAADAAVAAAQAAVEVVRLTSQGPASSGVGGACLEPRGRAAAAVKIQTAFRGLLAKKALRALKALVKLQALVRGYLVRKQAAAMLQSMQALVRAQASIRAARSRAAALPQLRLSHPTPVRPRYSLQERYAMDDTRSEHSSVAAYYSRRLSASVESSSCYSGYDRSPKIVEMDTGRPKSRSSSLRTSPPVASEAGASEDCYAYSNSVSSPLIPCHHHQLPGAPPRIAAPTARSFPDYEWCEKVRPATAQSTPRLYTSYAPVTPTKSACGGGYSNSPSTLNCPSYMSSTQSSVAKVRSQSAPKQRPEEVSGIMPRKRVPLSEVIILQEARASLSGVGMQRSSCDRAGAAQEEAFNFKKAVVSRFDRVISSEAADRDRDLFLHKGW</sequence>
<dbReference type="Proteomes" id="UP001732700">
    <property type="component" value="Chromosome 3C"/>
</dbReference>
<reference evidence="1" key="2">
    <citation type="submission" date="2025-09" db="UniProtKB">
        <authorList>
            <consortium name="EnsemblPlants"/>
        </authorList>
    </citation>
    <scope>IDENTIFICATION</scope>
</reference>